<feature type="transmembrane region" description="Helical" evidence="6">
    <location>
        <begin position="138"/>
        <end position="156"/>
    </location>
</feature>
<dbReference type="PROSITE" id="PS00154">
    <property type="entry name" value="ATPASE_E1_E2"/>
    <property type="match status" value="1"/>
</dbReference>
<reference evidence="7 9" key="1">
    <citation type="submission" date="2015-11" db="EMBL/GenBank/DDBJ databases">
        <title>Genomic analysis of 38 Legionella species identifies large and diverse effector repertoires.</title>
        <authorList>
            <person name="Burstein D."/>
            <person name="Amaro F."/>
            <person name="Zusman T."/>
            <person name="Lifshitz Z."/>
            <person name="Cohen O."/>
            <person name="Gilbert J.A."/>
            <person name="Pupko T."/>
            <person name="Shuman H.A."/>
            <person name="Segal G."/>
        </authorList>
    </citation>
    <scope>NUCLEOTIDE SEQUENCE [LARGE SCALE GENOMIC DNA]</scope>
    <source>
        <strain evidence="7 9">Lyon 8420412</strain>
    </source>
</reference>
<feature type="transmembrane region" description="Helical" evidence="6">
    <location>
        <begin position="110"/>
        <end position="126"/>
    </location>
</feature>
<dbReference type="Proteomes" id="UP000254476">
    <property type="component" value="Unassembled WGS sequence"/>
</dbReference>
<evidence type="ECO:0000313" key="7">
    <source>
        <dbReference type="EMBL" id="KTD09146.1"/>
    </source>
</evidence>
<evidence type="ECO:0000313" key="8">
    <source>
        <dbReference type="EMBL" id="STX45640.1"/>
    </source>
</evidence>
<dbReference type="AlphaFoldDB" id="A0A378JLM9"/>
<organism evidence="8 10">
    <name type="scientific">Legionella gratiana</name>
    <dbReference type="NCBI Taxonomy" id="45066"/>
    <lineage>
        <taxon>Bacteria</taxon>
        <taxon>Pseudomonadati</taxon>
        <taxon>Pseudomonadota</taxon>
        <taxon>Gammaproteobacteria</taxon>
        <taxon>Legionellales</taxon>
        <taxon>Legionellaceae</taxon>
        <taxon>Legionella</taxon>
    </lineage>
</organism>
<evidence type="ECO:0000256" key="2">
    <source>
        <dbReference type="ARBA" id="ARBA00022692"/>
    </source>
</evidence>
<evidence type="ECO:0000256" key="3">
    <source>
        <dbReference type="ARBA" id="ARBA00022842"/>
    </source>
</evidence>
<keyword evidence="5 6" id="KW-0472">Membrane</keyword>
<keyword evidence="3" id="KW-0460">Magnesium</keyword>
<evidence type="ECO:0000256" key="1">
    <source>
        <dbReference type="ARBA" id="ARBA00004370"/>
    </source>
</evidence>
<feature type="transmembrane region" description="Helical" evidence="6">
    <location>
        <begin position="176"/>
        <end position="195"/>
    </location>
</feature>
<dbReference type="EMBL" id="LNYE01000023">
    <property type="protein sequence ID" value="KTD09146.1"/>
    <property type="molecule type" value="Genomic_DNA"/>
</dbReference>
<name>A0A378JLM9_9GAMM</name>
<dbReference type="RefSeq" id="WP_058499499.1">
    <property type="nucleotide sequence ID" value="NZ_CAAAHW010000004.1"/>
</dbReference>
<evidence type="ECO:0000256" key="4">
    <source>
        <dbReference type="ARBA" id="ARBA00022989"/>
    </source>
</evidence>
<dbReference type="PANTHER" id="PTHR24093">
    <property type="entry name" value="CATION TRANSPORTING ATPASE"/>
    <property type="match status" value="1"/>
</dbReference>
<evidence type="ECO:0000256" key="6">
    <source>
        <dbReference type="SAM" id="Phobius"/>
    </source>
</evidence>
<keyword evidence="2 6" id="KW-0812">Transmembrane</keyword>
<dbReference type="EMBL" id="UGOB01000001">
    <property type="protein sequence ID" value="STX45640.1"/>
    <property type="molecule type" value="Genomic_DNA"/>
</dbReference>
<dbReference type="InterPro" id="IPR036412">
    <property type="entry name" value="HAD-like_sf"/>
</dbReference>
<dbReference type="STRING" id="45066.Lgra_2381"/>
<dbReference type="PANTHER" id="PTHR24093:SF506">
    <property type="entry name" value="CATION-TRANSPORTING ATPASE PMA1"/>
    <property type="match status" value="1"/>
</dbReference>
<gene>
    <name evidence="7" type="ORF">Lgra_2381</name>
    <name evidence="8" type="ORF">NCTC12388_02382</name>
</gene>
<dbReference type="SUPFAM" id="SSF56784">
    <property type="entry name" value="HAD-like"/>
    <property type="match status" value="1"/>
</dbReference>
<dbReference type="GO" id="GO:0005388">
    <property type="term" value="F:P-type calcium transporter activity"/>
    <property type="evidence" value="ECO:0007669"/>
    <property type="project" value="TreeGrafter"/>
</dbReference>
<keyword evidence="4 6" id="KW-1133">Transmembrane helix</keyword>
<comment type="subcellular location">
    <subcellularLocation>
        <location evidence="1">Membrane</location>
    </subcellularLocation>
</comment>
<evidence type="ECO:0000256" key="5">
    <source>
        <dbReference type="ARBA" id="ARBA00023136"/>
    </source>
</evidence>
<dbReference type="PRINTS" id="PR00119">
    <property type="entry name" value="CATATPASE"/>
</dbReference>
<dbReference type="InterPro" id="IPR023214">
    <property type="entry name" value="HAD_sf"/>
</dbReference>
<feature type="transmembrane region" description="Helical" evidence="6">
    <location>
        <begin position="77"/>
        <end position="98"/>
    </location>
</feature>
<dbReference type="Proteomes" id="UP000054691">
    <property type="component" value="Unassembled WGS sequence"/>
</dbReference>
<sequence>MKVLKSISKNSHETNPKENRALPFQLVQRIEPDRTFYLRSTVEGIGNFFSTRVKELYHTLAMTFSLDSMDWSSFKKYIWPTISSGAALVLGHYLTQYMSEYQMGSPEYDFIFKFIFGAALLGYCALNRITDKKFTSQAEMSLAVASEVMAIIYMYSSVFRGTAFLLNNAVSDEYSLIASLGTSALLVPSGISYLAQKAQELLIRFQYNRGAQRSDTAIISGGLTPISNLYFQINHFIASELMVSSRTFQLGLISHNIRHADKIIQKFRNLPALLADLAPSTLKKMSVQQEKLDHDYEYNHKLHQVLRFTSNGPMFVSIPRYQLRTGDLVYCDSSIDLACVPVSGELLALKRDEKGNFTQALEQKKFSVNLKAQNGEDVWIEHQTKPDFTSNYKKVDLHAVRDGKQAGVLVGDKLNLYGNDTIFIQVKPEKELLLNSNYEKKAVINEIVAERKQRSVLYSILGSIIMAAFLQRDITLMPAETIKLMFTLFHTMIPFSEAFLRETVNSRLMKTLNNNLGDQPLETIDALRVVDLCNALGGYYRDRFPNGVVVISDKTGTLTTTRMDVLGLWTTDMTPDVQRVLKEKKNLLLPQEIQWLESFEVFCEAFTNNKKELEPEEHAVLDLFKSLLNNQQVLEVTTYGTNHFKKVLTIKDKKKEMETFHLGLYRTFGGRFSLVQEGLNYFLVFCGVPNQDAFKETPVLQAYAMMQSRTEVLSRDWCIARGKLRADEFAALHELMDKDDKKEIEQYLLKRPTLLKNLMYYGTFIIDNPVKKGAEKFIEQCREVSVPVFVATGDTARAAENIAKVLCPKNAKNILTICAKEIKENTFDFLNEENCPADSTVIFSGINEAILAQFQKLMDREQAKRPVIIFAEMSTESKGMLARYLKDHQYFVVANGDGTNDVMMMRNSNMVIAHQSDDGTFAPGVDSLSNISEEQLRRLFGSQKSFYELFDINLPKSLFVQQFAPLANSQEKPTMALALKSGKMTFDLAKTVGADVTEMNQQHWYSVVFDLLWLWISFYEINESADLPMDNRNINASRLISNTMAIALTIAVFQSFVNYAFFNESTNLTSMIIMLSLLPLVLKSIFSGFRMVQDSVCPPLKTIEVEKKEVESSSTRSSVLRYLGSFFSHKPMKQLEDMSSIPKPQ</sequence>
<protein>
    <submittedName>
        <fullName evidence="8">Calcium-transporting ATPase</fullName>
    </submittedName>
</protein>
<dbReference type="GO" id="GO:0005886">
    <property type="term" value="C:plasma membrane"/>
    <property type="evidence" value="ECO:0007669"/>
    <property type="project" value="TreeGrafter"/>
</dbReference>
<reference evidence="8 10" key="2">
    <citation type="submission" date="2018-06" db="EMBL/GenBank/DDBJ databases">
        <authorList>
            <consortium name="Pathogen Informatics"/>
            <person name="Doyle S."/>
        </authorList>
    </citation>
    <scope>NUCLEOTIDE SEQUENCE [LARGE SCALE GENOMIC DNA]</scope>
    <source>
        <strain evidence="8 10">NCTC12388</strain>
    </source>
</reference>
<accession>A0A378JLM9</accession>
<evidence type="ECO:0000313" key="9">
    <source>
        <dbReference type="Proteomes" id="UP000054691"/>
    </source>
</evidence>
<keyword evidence="9" id="KW-1185">Reference proteome</keyword>
<dbReference type="InterPro" id="IPR018303">
    <property type="entry name" value="ATPase_P-typ_P_site"/>
</dbReference>
<proteinExistence type="predicted"/>
<evidence type="ECO:0000313" key="10">
    <source>
        <dbReference type="Proteomes" id="UP000254476"/>
    </source>
</evidence>
<dbReference type="Gene3D" id="3.40.50.1000">
    <property type="entry name" value="HAD superfamily/HAD-like"/>
    <property type="match status" value="1"/>
</dbReference>